<dbReference type="AlphaFoldDB" id="A0A291N109"/>
<dbReference type="RefSeq" id="WP_097384039.1">
    <property type="nucleotide sequence ID" value="NZ_CP023741.1"/>
</dbReference>
<evidence type="ECO:0000256" key="1">
    <source>
        <dbReference type="SAM" id="SignalP"/>
    </source>
</evidence>
<sequence length="114" mass="12016">MFATAKIITALSAAAALLAGSGIASAEEFTSNGRTTEVRFGDLDLTRHADQQELRTRISRAASRVCFSTDINTMSACRSAAIAQVEAPIATAIARAQTNERYADAKDARPVVGN</sequence>
<gene>
    <name evidence="2" type="ORF">A6768_13855</name>
</gene>
<proteinExistence type="predicted"/>
<feature type="signal peptide" evidence="1">
    <location>
        <begin position="1"/>
        <end position="26"/>
    </location>
</feature>
<evidence type="ECO:0000313" key="3">
    <source>
        <dbReference type="Proteomes" id="UP000219422"/>
    </source>
</evidence>
<accession>A0A291N109</accession>
<keyword evidence="1" id="KW-0732">Signal</keyword>
<organism evidence="2 3">
    <name type="scientific">Sphingobium yanoikuyae</name>
    <name type="common">Sphingomonas yanoikuyae</name>
    <dbReference type="NCBI Taxonomy" id="13690"/>
    <lineage>
        <taxon>Bacteria</taxon>
        <taxon>Pseudomonadati</taxon>
        <taxon>Pseudomonadota</taxon>
        <taxon>Alphaproteobacteria</taxon>
        <taxon>Sphingomonadales</taxon>
        <taxon>Sphingomonadaceae</taxon>
        <taxon>Sphingobium</taxon>
    </lineage>
</organism>
<name>A0A291N109_SPHYA</name>
<dbReference type="KEGG" id="sya:A6768_13855"/>
<dbReference type="EMBL" id="CP023741">
    <property type="protein sequence ID" value="ATI80951.1"/>
    <property type="molecule type" value="Genomic_DNA"/>
</dbReference>
<reference evidence="2 3" key="1">
    <citation type="submission" date="2017-10" db="EMBL/GenBank/DDBJ databases">
        <title>Sphingobium yanoikuyae S72.</title>
        <authorList>
            <person name="Sanchez E."/>
            <person name="Bustos P."/>
            <person name="Mendoza P."/>
            <person name="Guo X."/>
            <person name="Mendoza A."/>
        </authorList>
    </citation>
    <scope>NUCLEOTIDE SEQUENCE [LARGE SCALE GENOMIC DNA]</scope>
    <source>
        <strain evidence="2 3">S72</strain>
    </source>
</reference>
<protein>
    <submittedName>
        <fullName evidence="2">UrcA family protein</fullName>
    </submittedName>
</protein>
<dbReference type="Proteomes" id="UP000219422">
    <property type="component" value="Chromosome"/>
</dbReference>
<dbReference type="NCBIfam" id="TIGR04433">
    <property type="entry name" value="UrcA_uranyl"/>
    <property type="match status" value="1"/>
</dbReference>
<evidence type="ECO:0000313" key="2">
    <source>
        <dbReference type="EMBL" id="ATI80951.1"/>
    </source>
</evidence>
<feature type="chain" id="PRO_5012064282" evidence="1">
    <location>
        <begin position="27"/>
        <end position="114"/>
    </location>
</feature>
<dbReference type="GeneID" id="57777917"/>
<dbReference type="InterPro" id="IPR030972">
    <property type="entry name" value="UrcA_uranyl"/>
</dbReference>